<sequence>MVERSAGTASFPAILQSEWTKIRSVRSTVWTLLLSFLVTVALGALISLLTKNNFSDFTKDAKTPFDATATSFAGIMLGEIAMIVFGVLAVGNEYSSGMIRVSLAAVPQRGTLLTGKAVVIGALSLLASLVTAFITFFLGQALLGDHHTTLGSPGVLRAVLGAAVYLMLLCLFSAGVTAMLHNQTLALGVLVPFFFLLSPILSAVPKVKNVAHYFPDYAGRQMLSVFQAPGEPYGWVGGFLICGAWTLAALLGGAAVLKKRDA</sequence>
<feature type="transmembrane region" description="Helical" evidence="1">
    <location>
        <begin position="185"/>
        <end position="204"/>
    </location>
</feature>
<keyword evidence="1" id="KW-0812">Transmembrane</keyword>
<feature type="transmembrane region" description="Helical" evidence="1">
    <location>
        <begin position="117"/>
        <end position="138"/>
    </location>
</feature>
<dbReference type="EMBL" id="BAAALF010000299">
    <property type="protein sequence ID" value="GAA1069023.1"/>
    <property type="molecule type" value="Genomic_DNA"/>
</dbReference>
<gene>
    <name evidence="2" type="ORF">GCM10009665_75540</name>
</gene>
<feature type="transmembrane region" description="Helical" evidence="1">
    <location>
        <begin position="69"/>
        <end position="90"/>
    </location>
</feature>
<dbReference type="Pfam" id="PF12730">
    <property type="entry name" value="ABC2_membrane_4"/>
    <property type="match status" value="1"/>
</dbReference>
<protein>
    <submittedName>
        <fullName evidence="2">ABC transporter permease subunit</fullName>
    </submittedName>
</protein>
<keyword evidence="1" id="KW-0472">Membrane</keyword>
<dbReference type="Proteomes" id="UP001500037">
    <property type="component" value="Unassembled WGS sequence"/>
</dbReference>
<dbReference type="PANTHER" id="PTHR37305">
    <property type="entry name" value="INTEGRAL MEMBRANE PROTEIN-RELATED"/>
    <property type="match status" value="1"/>
</dbReference>
<feature type="transmembrane region" description="Helical" evidence="1">
    <location>
        <begin position="29"/>
        <end position="49"/>
    </location>
</feature>
<feature type="transmembrane region" description="Helical" evidence="1">
    <location>
        <begin position="158"/>
        <end position="178"/>
    </location>
</feature>
<proteinExistence type="predicted"/>
<accession>A0ABN1T8P2</accession>
<comment type="caution">
    <text evidence="2">The sequence shown here is derived from an EMBL/GenBank/DDBJ whole genome shotgun (WGS) entry which is preliminary data.</text>
</comment>
<reference evidence="2 3" key="1">
    <citation type="journal article" date="2019" name="Int. J. Syst. Evol. Microbiol.">
        <title>The Global Catalogue of Microorganisms (GCM) 10K type strain sequencing project: providing services to taxonomists for standard genome sequencing and annotation.</title>
        <authorList>
            <consortium name="The Broad Institute Genomics Platform"/>
            <consortium name="The Broad Institute Genome Sequencing Center for Infectious Disease"/>
            <person name="Wu L."/>
            <person name="Ma J."/>
        </authorList>
    </citation>
    <scope>NUCLEOTIDE SEQUENCE [LARGE SCALE GENOMIC DNA]</scope>
    <source>
        <strain evidence="2 3">JCM 13004</strain>
    </source>
</reference>
<evidence type="ECO:0000256" key="1">
    <source>
        <dbReference type="SAM" id="Phobius"/>
    </source>
</evidence>
<evidence type="ECO:0000313" key="2">
    <source>
        <dbReference type="EMBL" id="GAA1069023.1"/>
    </source>
</evidence>
<dbReference type="RefSeq" id="WP_344446803.1">
    <property type="nucleotide sequence ID" value="NZ_BAAALF010000299.1"/>
</dbReference>
<feature type="transmembrane region" description="Helical" evidence="1">
    <location>
        <begin position="233"/>
        <end position="257"/>
    </location>
</feature>
<evidence type="ECO:0000313" key="3">
    <source>
        <dbReference type="Proteomes" id="UP001500037"/>
    </source>
</evidence>
<organism evidence="2 3">
    <name type="scientific">Kitasatospora nipponensis</name>
    <dbReference type="NCBI Taxonomy" id="258049"/>
    <lineage>
        <taxon>Bacteria</taxon>
        <taxon>Bacillati</taxon>
        <taxon>Actinomycetota</taxon>
        <taxon>Actinomycetes</taxon>
        <taxon>Kitasatosporales</taxon>
        <taxon>Streptomycetaceae</taxon>
        <taxon>Kitasatospora</taxon>
    </lineage>
</organism>
<dbReference type="PANTHER" id="PTHR37305:SF1">
    <property type="entry name" value="MEMBRANE PROTEIN"/>
    <property type="match status" value="1"/>
</dbReference>
<keyword evidence="1" id="KW-1133">Transmembrane helix</keyword>
<keyword evidence="3" id="KW-1185">Reference proteome</keyword>
<name>A0ABN1T8P2_9ACTN</name>